<dbReference type="Pfam" id="PF00034">
    <property type="entry name" value="Cytochrom_C"/>
    <property type="match status" value="1"/>
</dbReference>
<reference evidence="9 10" key="1">
    <citation type="submission" date="2016-10" db="EMBL/GenBank/DDBJ databases">
        <title>Comparative genome analysis of multiple Pseudomonas spp. focuses on biocontrol and plant growth promoting traits.</title>
        <authorList>
            <person name="Tao X.-Y."/>
            <person name="Taylor C.G."/>
        </authorList>
    </citation>
    <scope>NUCLEOTIDE SEQUENCE [LARGE SCALE GENOMIC DNA]</scope>
    <source>
        <strain evidence="9 10">24D3</strain>
    </source>
</reference>
<name>A0A423LVV7_PSEFL</name>
<dbReference type="Gene3D" id="1.10.760.10">
    <property type="entry name" value="Cytochrome c-like domain"/>
    <property type="match status" value="1"/>
</dbReference>
<dbReference type="GO" id="GO:0046872">
    <property type="term" value="F:metal ion binding"/>
    <property type="evidence" value="ECO:0007669"/>
    <property type="project" value="UniProtKB-KW"/>
</dbReference>
<dbReference type="EMBL" id="MOBU01000001">
    <property type="protein sequence ID" value="RON72450.1"/>
    <property type="molecule type" value="Genomic_DNA"/>
</dbReference>
<dbReference type="PANTHER" id="PTHR11961">
    <property type="entry name" value="CYTOCHROME C"/>
    <property type="match status" value="1"/>
</dbReference>
<dbReference type="InterPro" id="IPR009056">
    <property type="entry name" value="Cyt_c-like_dom"/>
</dbReference>
<evidence type="ECO:0000259" key="8">
    <source>
        <dbReference type="PROSITE" id="PS51007"/>
    </source>
</evidence>
<protein>
    <submittedName>
        <fullName evidence="9">Cytochrome c family protein</fullName>
    </submittedName>
</protein>
<dbReference type="SUPFAM" id="SSF46626">
    <property type="entry name" value="Cytochrome c"/>
    <property type="match status" value="1"/>
</dbReference>
<evidence type="ECO:0000256" key="6">
    <source>
        <dbReference type="PROSITE-ProRule" id="PRU00433"/>
    </source>
</evidence>
<sequence length="138" mass="14459">MKNAASLSLALILTAGLLSTAAHAAGDPEAGAKIFPRLCGGCHQVGESARPGFGPQLNGIIGRPAGTSANYVYSDAMKNSGVTWDHETLKAYLKDPKGVVPGTRMIFWGLSDEEKLENLLAYLQLYTATGTPITAGRP</sequence>
<evidence type="ECO:0000256" key="4">
    <source>
        <dbReference type="ARBA" id="ARBA00022982"/>
    </source>
</evidence>
<dbReference type="InterPro" id="IPR002327">
    <property type="entry name" value="Cyt_c_1A/1B"/>
</dbReference>
<evidence type="ECO:0000256" key="7">
    <source>
        <dbReference type="SAM" id="SignalP"/>
    </source>
</evidence>
<organism evidence="9 10">
    <name type="scientific">Pseudomonas fluorescens</name>
    <dbReference type="NCBI Taxonomy" id="294"/>
    <lineage>
        <taxon>Bacteria</taxon>
        <taxon>Pseudomonadati</taxon>
        <taxon>Pseudomonadota</taxon>
        <taxon>Gammaproteobacteria</taxon>
        <taxon>Pseudomonadales</taxon>
        <taxon>Pseudomonadaceae</taxon>
        <taxon>Pseudomonas</taxon>
    </lineage>
</organism>
<feature type="signal peptide" evidence="7">
    <location>
        <begin position="1"/>
        <end position="24"/>
    </location>
</feature>
<keyword evidence="2 6" id="KW-0349">Heme</keyword>
<dbReference type="GO" id="GO:0009055">
    <property type="term" value="F:electron transfer activity"/>
    <property type="evidence" value="ECO:0007669"/>
    <property type="project" value="InterPro"/>
</dbReference>
<evidence type="ECO:0000313" key="9">
    <source>
        <dbReference type="EMBL" id="RON72450.1"/>
    </source>
</evidence>
<dbReference type="GO" id="GO:0020037">
    <property type="term" value="F:heme binding"/>
    <property type="evidence" value="ECO:0007669"/>
    <property type="project" value="InterPro"/>
</dbReference>
<feature type="chain" id="PRO_5019160577" evidence="7">
    <location>
        <begin position="25"/>
        <end position="138"/>
    </location>
</feature>
<dbReference type="InterPro" id="IPR036909">
    <property type="entry name" value="Cyt_c-like_dom_sf"/>
</dbReference>
<keyword evidence="3 6" id="KW-0479">Metal-binding</keyword>
<dbReference type="Proteomes" id="UP000285757">
    <property type="component" value="Unassembled WGS sequence"/>
</dbReference>
<gene>
    <name evidence="9" type="ORF">BK671_00930</name>
</gene>
<keyword evidence="5 6" id="KW-0408">Iron</keyword>
<comment type="caution">
    <text evidence="9">The sequence shown here is derived from an EMBL/GenBank/DDBJ whole genome shotgun (WGS) entry which is preliminary data.</text>
</comment>
<evidence type="ECO:0000256" key="2">
    <source>
        <dbReference type="ARBA" id="ARBA00022617"/>
    </source>
</evidence>
<feature type="domain" description="Cytochrome c" evidence="8">
    <location>
        <begin position="26"/>
        <end position="127"/>
    </location>
</feature>
<proteinExistence type="predicted"/>
<dbReference type="PRINTS" id="PR00604">
    <property type="entry name" value="CYTCHRMECIAB"/>
</dbReference>
<dbReference type="PROSITE" id="PS51007">
    <property type="entry name" value="CYTC"/>
    <property type="match status" value="1"/>
</dbReference>
<keyword evidence="1" id="KW-0813">Transport</keyword>
<keyword evidence="4" id="KW-0249">Electron transport</keyword>
<evidence type="ECO:0000256" key="5">
    <source>
        <dbReference type="ARBA" id="ARBA00023004"/>
    </source>
</evidence>
<evidence type="ECO:0000256" key="3">
    <source>
        <dbReference type="ARBA" id="ARBA00022723"/>
    </source>
</evidence>
<keyword evidence="7" id="KW-0732">Signal</keyword>
<evidence type="ECO:0000313" key="10">
    <source>
        <dbReference type="Proteomes" id="UP000285757"/>
    </source>
</evidence>
<dbReference type="RefSeq" id="WP_123529137.1">
    <property type="nucleotide sequence ID" value="NZ_MOBU01000001.1"/>
</dbReference>
<dbReference type="AlphaFoldDB" id="A0A423LVV7"/>
<evidence type="ECO:0000256" key="1">
    <source>
        <dbReference type="ARBA" id="ARBA00022448"/>
    </source>
</evidence>
<accession>A0A423LVV7</accession>